<keyword evidence="3" id="KW-1185">Reference proteome</keyword>
<feature type="compositionally biased region" description="Low complexity" evidence="1">
    <location>
        <begin position="129"/>
        <end position="161"/>
    </location>
</feature>
<evidence type="ECO:0000313" key="2">
    <source>
        <dbReference type="EMBL" id="MBT8797017.1"/>
    </source>
</evidence>
<reference evidence="2 3" key="1">
    <citation type="submission" date="2021-03" db="EMBL/GenBank/DDBJ databases">
        <title>Microbacterium pauli sp. nov., isolated from microfiltered milk.</title>
        <authorList>
            <person name="Bellassi P."/>
            <person name="Fontana A."/>
            <person name="Callegari M.L."/>
            <person name="Lorenzo M."/>
            <person name="Cappa F."/>
        </authorList>
    </citation>
    <scope>NUCLEOTIDE SEQUENCE [LARGE SCALE GENOMIC DNA]</scope>
    <source>
        <strain evidence="2 3">DSM 18909</strain>
    </source>
</reference>
<dbReference type="Proteomes" id="UP000740605">
    <property type="component" value="Unassembled WGS sequence"/>
</dbReference>
<name>A0ABS5XSU6_9MICO</name>
<feature type="region of interest" description="Disordered" evidence="1">
    <location>
        <begin position="113"/>
        <end position="161"/>
    </location>
</feature>
<gene>
    <name evidence="2" type="ORF">J0P97_02875</name>
</gene>
<dbReference type="EMBL" id="JAFLHG010000002">
    <property type="protein sequence ID" value="MBT8797017.1"/>
    <property type="molecule type" value="Genomic_DNA"/>
</dbReference>
<comment type="caution">
    <text evidence="2">The sequence shown here is derived from an EMBL/GenBank/DDBJ whole genome shotgun (WGS) entry which is preliminary data.</text>
</comment>
<proteinExistence type="predicted"/>
<evidence type="ECO:0000313" key="3">
    <source>
        <dbReference type="Proteomes" id="UP000740605"/>
    </source>
</evidence>
<sequence>MTLNRQLITLAGVLVAAVVLALGLALIAAPMFSQAQALDANTRQVTQTNATYQAQIDALSLAEKNIADTDAAVATLRTQIAAIPALDDIYEIVGAVAQSQDVRIESITAEDPAPFVPRDTLDADGTAVAAPTPTPAASPSEDGVDAAATAPAPPSSAADAPQQQVSVKIVVDLSQPYALPAADAAPPALDDAADPAAVRAAATERAMKAAAFVDALGKGPRLVAPVDVAYADSTLTVQLLTFIRTEDPR</sequence>
<protein>
    <recommendedName>
        <fullName evidence="4">Tfp pilus assembly protein PilO</fullName>
    </recommendedName>
</protein>
<organism evidence="2 3">
    <name type="scientific">Microbacterium flavum</name>
    <dbReference type="NCBI Taxonomy" id="415216"/>
    <lineage>
        <taxon>Bacteria</taxon>
        <taxon>Bacillati</taxon>
        <taxon>Actinomycetota</taxon>
        <taxon>Actinomycetes</taxon>
        <taxon>Micrococcales</taxon>
        <taxon>Microbacteriaceae</taxon>
        <taxon>Microbacterium</taxon>
    </lineage>
</organism>
<dbReference type="RefSeq" id="WP_215486267.1">
    <property type="nucleotide sequence ID" value="NZ_BAAAPJ010000001.1"/>
</dbReference>
<accession>A0ABS5XSU6</accession>
<evidence type="ECO:0008006" key="4">
    <source>
        <dbReference type="Google" id="ProtNLM"/>
    </source>
</evidence>
<evidence type="ECO:0000256" key="1">
    <source>
        <dbReference type="SAM" id="MobiDB-lite"/>
    </source>
</evidence>